<dbReference type="InterPro" id="IPR024977">
    <property type="entry name" value="Apc4-like_WD40_dom"/>
</dbReference>
<dbReference type="GO" id="GO:0008360">
    <property type="term" value="P:regulation of cell shape"/>
    <property type="evidence" value="ECO:0007669"/>
    <property type="project" value="TreeGrafter"/>
</dbReference>
<dbReference type="GO" id="GO:0005634">
    <property type="term" value="C:nucleus"/>
    <property type="evidence" value="ECO:0007669"/>
    <property type="project" value="TreeGrafter"/>
</dbReference>
<feature type="repeat" description="WD" evidence="1">
    <location>
        <begin position="154"/>
        <end position="186"/>
    </location>
</feature>
<dbReference type="Pfam" id="PF12894">
    <property type="entry name" value="ANAPC4_WD40"/>
    <property type="match status" value="1"/>
</dbReference>
<dbReference type="Gene3D" id="2.130.10.10">
    <property type="entry name" value="YVTN repeat-like/Quinoprotein amine dehydrogenase"/>
    <property type="match status" value="2"/>
</dbReference>
<keyword evidence="1" id="KW-0853">WD repeat</keyword>
<dbReference type="InterPro" id="IPR001680">
    <property type="entry name" value="WD40_rpt"/>
</dbReference>
<protein>
    <recommendedName>
        <fullName evidence="2">Anaphase-promoting complex subunit 4-like WD40 domain-containing protein</fullName>
    </recommendedName>
</protein>
<reference evidence="4" key="1">
    <citation type="submission" date="2022-11" db="UniProtKB">
        <authorList>
            <consortium name="WormBaseParasite"/>
        </authorList>
    </citation>
    <scope>IDENTIFICATION</scope>
</reference>
<sequence length="327" mass="37135">MDNSEIQIWDLKDGMKIHSFKGHKKPATSICFIPNTTFMASAAADSSVKIWCLKTKKLVKSLKDHSENVNFIKALELKNNYNQYLCSGGEDGKVCFYACNKKTKRFMKTTIFKNNGKLFCCDGNENYVAVGGSSKSIFVYEINDKGTVKERKLKRIHRKQLNFLTFSFQNDMFVTGSEDGAVIVWKNNGENWEYTEVKILEQVEKKNTNKFRPNAAVWNFDDTSLCILGNDGKIRIWNSDGTEYIKTFDGKHHKNSYFIQARPSSVNHIFSIGFEGTLKIWNMTSSECIEISLNLKKKSNGFDASLSADGQKLVVGGKKFMKIFTGI</sequence>
<dbReference type="PROSITE" id="PS50082">
    <property type="entry name" value="WD_REPEATS_2"/>
    <property type="match status" value="2"/>
</dbReference>
<dbReference type="SMART" id="SM00320">
    <property type="entry name" value="WD40"/>
    <property type="match status" value="6"/>
</dbReference>
<accession>A0A914Y5X4</accession>
<dbReference type="PROSITE" id="PS50294">
    <property type="entry name" value="WD_REPEATS_REGION"/>
    <property type="match status" value="1"/>
</dbReference>
<evidence type="ECO:0000313" key="4">
    <source>
        <dbReference type="WBParaSite" id="PSU_v2.g14165.t1"/>
    </source>
</evidence>
<evidence type="ECO:0000259" key="2">
    <source>
        <dbReference type="Pfam" id="PF12894"/>
    </source>
</evidence>
<organism evidence="3 4">
    <name type="scientific">Panagrolaimus superbus</name>
    <dbReference type="NCBI Taxonomy" id="310955"/>
    <lineage>
        <taxon>Eukaryota</taxon>
        <taxon>Metazoa</taxon>
        <taxon>Ecdysozoa</taxon>
        <taxon>Nematoda</taxon>
        <taxon>Chromadorea</taxon>
        <taxon>Rhabditida</taxon>
        <taxon>Tylenchina</taxon>
        <taxon>Panagrolaimomorpha</taxon>
        <taxon>Panagrolaimoidea</taxon>
        <taxon>Panagrolaimidae</taxon>
        <taxon>Panagrolaimus</taxon>
    </lineage>
</organism>
<dbReference type="InterPro" id="IPR052060">
    <property type="entry name" value="Bromo_WD_repeat"/>
</dbReference>
<evidence type="ECO:0000313" key="3">
    <source>
        <dbReference type="Proteomes" id="UP000887577"/>
    </source>
</evidence>
<evidence type="ECO:0000256" key="1">
    <source>
        <dbReference type="PROSITE-ProRule" id="PRU00221"/>
    </source>
</evidence>
<dbReference type="WBParaSite" id="PSU_v2.g14165.t1">
    <property type="protein sequence ID" value="PSU_v2.g14165.t1"/>
    <property type="gene ID" value="PSU_v2.g14165"/>
</dbReference>
<dbReference type="PANTHER" id="PTHR16266:SF17">
    <property type="entry name" value="BRWD3"/>
    <property type="match status" value="1"/>
</dbReference>
<dbReference type="SUPFAM" id="SSF50978">
    <property type="entry name" value="WD40 repeat-like"/>
    <property type="match status" value="1"/>
</dbReference>
<name>A0A914Y5X4_9BILA</name>
<dbReference type="InterPro" id="IPR036322">
    <property type="entry name" value="WD40_repeat_dom_sf"/>
</dbReference>
<dbReference type="PANTHER" id="PTHR16266">
    <property type="entry name" value="WD REPEAT DOMAIN 9"/>
    <property type="match status" value="1"/>
</dbReference>
<feature type="domain" description="Anaphase-promoting complex subunit 4-like WD40" evidence="2">
    <location>
        <begin position="165"/>
        <end position="254"/>
    </location>
</feature>
<feature type="repeat" description="WD" evidence="1">
    <location>
        <begin position="20"/>
        <end position="61"/>
    </location>
</feature>
<dbReference type="GO" id="GO:0006357">
    <property type="term" value="P:regulation of transcription by RNA polymerase II"/>
    <property type="evidence" value="ECO:0007669"/>
    <property type="project" value="TreeGrafter"/>
</dbReference>
<proteinExistence type="predicted"/>
<dbReference type="GO" id="GO:0007010">
    <property type="term" value="P:cytoskeleton organization"/>
    <property type="evidence" value="ECO:0007669"/>
    <property type="project" value="TreeGrafter"/>
</dbReference>
<dbReference type="Proteomes" id="UP000887577">
    <property type="component" value="Unplaced"/>
</dbReference>
<dbReference type="AlphaFoldDB" id="A0A914Y5X4"/>
<dbReference type="InterPro" id="IPR015943">
    <property type="entry name" value="WD40/YVTN_repeat-like_dom_sf"/>
</dbReference>
<keyword evidence="3" id="KW-1185">Reference proteome</keyword>
<dbReference type="Pfam" id="PF00400">
    <property type="entry name" value="WD40"/>
    <property type="match status" value="2"/>
</dbReference>